<organism evidence="1 2">
    <name type="scientific">Onchocerca flexuosa</name>
    <dbReference type="NCBI Taxonomy" id="387005"/>
    <lineage>
        <taxon>Eukaryota</taxon>
        <taxon>Metazoa</taxon>
        <taxon>Ecdysozoa</taxon>
        <taxon>Nematoda</taxon>
        <taxon>Chromadorea</taxon>
        <taxon>Rhabditida</taxon>
        <taxon>Spirurina</taxon>
        <taxon>Spiruromorpha</taxon>
        <taxon>Filarioidea</taxon>
        <taxon>Onchocercidae</taxon>
        <taxon>Onchocerca</taxon>
    </lineage>
</organism>
<sequence length="126" mass="14723">MVNTGAHIEKFQIKRTSDGNFEFGGRIFATIPDIIERYSEKEISEGFHLMRAVLANTFERDLSGKNADKKFQNLLTSNFYPQIVLASCAYRKCKNYLFLISHLKSEDFFFRKKKSSSQVWNLKILR</sequence>
<dbReference type="InterPro" id="IPR036860">
    <property type="entry name" value="SH2_dom_sf"/>
</dbReference>
<name>A0A238BKD4_9BILA</name>
<dbReference type="AlphaFoldDB" id="A0A238BKD4"/>
<dbReference type="EMBL" id="KZ270340">
    <property type="protein sequence ID" value="OZC05897.1"/>
    <property type="molecule type" value="Genomic_DNA"/>
</dbReference>
<protein>
    <submittedName>
        <fullName evidence="1">Uncharacterized protein</fullName>
    </submittedName>
</protein>
<accession>A0A238BKD4</accession>
<keyword evidence="2" id="KW-1185">Reference proteome</keyword>
<proteinExistence type="predicted"/>
<dbReference type="OrthoDB" id="1562946at2759"/>
<gene>
    <name evidence="1" type="ORF">X798_07123</name>
</gene>
<evidence type="ECO:0000313" key="2">
    <source>
        <dbReference type="Proteomes" id="UP000242913"/>
    </source>
</evidence>
<dbReference type="SUPFAM" id="SSF55550">
    <property type="entry name" value="SH2 domain"/>
    <property type="match status" value="1"/>
</dbReference>
<dbReference type="Proteomes" id="UP000242913">
    <property type="component" value="Unassembled WGS sequence"/>
</dbReference>
<reference evidence="1 2" key="1">
    <citation type="submission" date="2015-12" db="EMBL/GenBank/DDBJ databases">
        <title>Draft genome of the nematode, Onchocerca flexuosa.</title>
        <authorList>
            <person name="Mitreva M."/>
        </authorList>
    </citation>
    <scope>NUCLEOTIDE SEQUENCE [LARGE SCALE GENOMIC DNA]</scope>
    <source>
        <strain evidence="1">Red Deer</strain>
    </source>
</reference>
<evidence type="ECO:0000313" key="1">
    <source>
        <dbReference type="EMBL" id="OZC05897.1"/>
    </source>
</evidence>